<keyword evidence="1" id="KW-0732">Signal</keyword>
<reference evidence="3" key="1">
    <citation type="journal article" date="2020" name="Nat. Commun.">
        <title>Genome sequence of the cluster root forming white lupin.</title>
        <authorList>
            <person name="Hufnagel B."/>
            <person name="Marques A."/>
            <person name="Soriano A."/>
            <person name="Marques L."/>
            <person name="Divol F."/>
            <person name="Doumas P."/>
            <person name="Sallet E."/>
            <person name="Mancinotti D."/>
            <person name="Carrere S."/>
            <person name="Marande W."/>
            <person name="Arribat S."/>
            <person name="Keller J."/>
            <person name="Huneau C."/>
            <person name="Blein T."/>
            <person name="Aime D."/>
            <person name="Laguerre M."/>
            <person name="Taylor J."/>
            <person name="Schubert V."/>
            <person name="Nelson M."/>
            <person name="Geu-Flores F."/>
            <person name="Crespi M."/>
            <person name="Gallardo-Guerrero K."/>
            <person name="Delaux P.-M."/>
            <person name="Salse J."/>
            <person name="Berges H."/>
            <person name="Guyot R."/>
            <person name="Gouzy J."/>
            <person name="Peret B."/>
        </authorList>
    </citation>
    <scope>NUCLEOTIDE SEQUENCE [LARGE SCALE GENOMIC DNA]</scope>
    <source>
        <strain evidence="3">cv. Amiga</strain>
    </source>
</reference>
<dbReference type="Proteomes" id="UP000447434">
    <property type="component" value="Chromosome 6"/>
</dbReference>
<feature type="signal peptide" evidence="1">
    <location>
        <begin position="1"/>
        <end position="25"/>
    </location>
</feature>
<evidence type="ECO:0000313" key="3">
    <source>
        <dbReference type="Proteomes" id="UP000447434"/>
    </source>
</evidence>
<evidence type="ECO:0000256" key="1">
    <source>
        <dbReference type="SAM" id="SignalP"/>
    </source>
</evidence>
<accession>A0A6A4QDH0</accession>
<keyword evidence="3" id="KW-1185">Reference proteome</keyword>
<sequence>MSPLPNSLILLTTLLFLSHLLYIECEPDNVQTLNTNPSHYSKFNPKIPPLRTLSSSKRFEGSSDLVNLKYHMGPVLSSPINIYLIWNQNNNDQVSEPWCWVHGGNYHKSCMLPKY</sequence>
<dbReference type="AlphaFoldDB" id="A0A6A4QDH0"/>
<dbReference type="EMBL" id="WOCE01000006">
    <property type="protein sequence ID" value="KAE9612058.1"/>
    <property type="molecule type" value="Genomic_DNA"/>
</dbReference>
<organism evidence="2 3">
    <name type="scientific">Lupinus albus</name>
    <name type="common">White lupine</name>
    <name type="synonym">Lupinus termis</name>
    <dbReference type="NCBI Taxonomy" id="3870"/>
    <lineage>
        <taxon>Eukaryota</taxon>
        <taxon>Viridiplantae</taxon>
        <taxon>Streptophyta</taxon>
        <taxon>Embryophyta</taxon>
        <taxon>Tracheophyta</taxon>
        <taxon>Spermatophyta</taxon>
        <taxon>Magnoliopsida</taxon>
        <taxon>eudicotyledons</taxon>
        <taxon>Gunneridae</taxon>
        <taxon>Pentapetalae</taxon>
        <taxon>rosids</taxon>
        <taxon>fabids</taxon>
        <taxon>Fabales</taxon>
        <taxon>Fabaceae</taxon>
        <taxon>Papilionoideae</taxon>
        <taxon>50 kb inversion clade</taxon>
        <taxon>genistoids sensu lato</taxon>
        <taxon>core genistoids</taxon>
        <taxon>Genisteae</taxon>
        <taxon>Lupinus</taxon>
    </lineage>
</organism>
<evidence type="ECO:0000313" key="2">
    <source>
        <dbReference type="EMBL" id="KAE9612058.1"/>
    </source>
</evidence>
<feature type="chain" id="PRO_5025596334" evidence="1">
    <location>
        <begin position="26"/>
        <end position="115"/>
    </location>
</feature>
<proteinExistence type="predicted"/>
<comment type="caution">
    <text evidence="2">The sequence shown here is derived from an EMBL/GenBank/DDBJ whole genome shotgun (WGS) entry which is preliminary data.</text>
</comment>
<protein>
    <submittedName>
        <fullName evidence="2">Uncharacterized protein</fullName>
    </submittedName>
</protein>
<gene>
    <name evidence="2" type="ORF">Lalb_Chr06g0168951</name>
</gene>
<dbReference type="OrthoDB" id="1722906at2759"/>
<name>A0A6A4QDH0_LUPAL</name>